<feature type="region of interest" description="Disordered" evidence="1">
    <location>
        <begin position="150"/>
        <end position="169"/>
    </location>
</feature>
<organism evidence="2 3">
    <name type="scientific">Eimeria mitis</name>
    <dbReference type="NCBI Taxonomy" id="44415"/>
    <lineage>
        <taxon>Eukaryota</taxon>
        <taxon>Sar</taxon>
        <taxon>Alveolata</taxon>
        <taxon>Apicomplexa</taxon>
        <taxon>Conoidasida</taxon>
        <taxon>Coccidia</taxon>
        <taxon>Eucoccidiorida</taxon>
        <taxon>Eimeriorina</taxon>
        <taxon>Eimeriidae</taxon>
        <taxon>Eimeria</taxon>
    </lineage>
</organism>
<dbReference type="RefSeq" id="XP_037878542.1">
    <property type="nucleotide sequence ID" value="XM_038022688.1"/>
</dbReference>
<sequence length="728" mass="79154">MGVGRVAVPIAPSDSRPLRAAAAAAPVIVIKTRARSQPPPNKGTGNAVAFHSSLAPPNQKPVPILLRQAVLRPGEQTTTDNRRLSGNEWNCSHTKGLPMMVQTPHQPRQADTNGVALLGNPRDAHNPEAAAGTAVAPSMGLQHFIGHVRPRNEERSSMRPSSVARGTSQCALGKMTSERAQEPPLERSVHYAQRLNAGFEGTAAASIAAAAASAAAEAASTATQQQQHPLQQQQHPLQQKQHPLQQQQYLLQQQQQHHPLKSQQQHPPHPLHYRIQQQQQQQLYPVQHQQQQQPELPVPTRRSNLREEKEGRGRSPGWQPLVKVQRSPADPAAPTMLQQVMPAEASEGREPPGDFADFSRQGYTLGRGVDRLQVGGVAANASPVQTCPVLDPFAAAGQQQNRISPVLWGRSNAIGANGTPMVSPRSRERTSSLGTRRTAAGIGVYRQSPLLRGPERHFQRPPSMTAVTLKEEGRRGEHLAGHERLDRGGCMHSGSKEFFESPSLPSRHPTTQGKQADTTAEQRHQKLHEFAMWRRGRRISTASTEPSDAQNHPTMLLEGLAACMQAGQLKVHNERSKSHSVWRPVSTDSATSKREEGLGKGGPAELLPEEGQQLHPVQLPSASSSRLSSNNSVRPIEPCCPLQSAPRAALEAAGRRQHPPCRGPQQQLKAAISSSNSNNSWESWEPLLQPEATRSSLRNSAQEATRLGAEAASTAEASFFSRTKLPQQ</sequence>
<name>U6KLC1_9EIME</name>
<protein>
    <submittedName>
        <fullName evidence="2">Uncharacterized protein</fullName>
    </submittedName>
</protein>
<feature type="compositionally biased region" description="Basic and acidic residues" evidence="1">
    <location>
        <begin position="304"/>
        <end position="313"/>
    </location>
</feature>
<accession>U6KLC1</accession>
<reference evidence="2" key="2">
    <citation type="submission" date="2013-10" db="EMBL/GenBank/DDBJ databases">
        <authorList>
            <person name="Aslett M."/>
        </authorList>
    </citation>
    <scope>NUCLEOTIDE SEQUENCE [LARGE SCALE GENOMIC DNA]</scope>
    <source>
        <strain evidence="2">Houghton</strain>
    </source>
</reference>
<dbReference type="AlphaFoldDB" id="U6KLC1"/>
<feature type="compositionally biased region" description="Low complexity" evidence="1">
    <location>
        <begin position="673"/>
        <end position="685"/>
    </location>
</feature>
<evidence type="ECO:0000313" key="3">
    <source>
        <dbReference type="Proteomes" id="UP000030744"/>
    </source>
</evidence>
<dbReference type="OrthoDB" id="348473at2759"/>
<feature type="compositionally biased region" description="Low complexity" evidence="1">
    <location>
        <begin position="709"/>
        <end position="721"/>
    </location>
</feature>
<feature type="compositionally biased region" description="Low complexity" evidence="1">
    <location>
        <begin position="220"/>
        <end position="266"/>
    </location>
</feature>
<feature type="region of interest" description="Disordered" evidence="1">
    <location>
        <begin position="649"/>
        <end position="728"/>
    </location>
</feature>
<feature type="compositionally biased region" description="Polar residues" evidence="1">
    <location>
        <begin position="692"/>
        <end position="703"/>
    </location>
</feature>
<feature type="compositionally biased region" description="Polar residues" evidence="1">
    <location>
        <begin position="508"/>
        <end position="519"/>
    </location>
</feature>
<feature type="region of interest" description="Disordered" evidence="1">
    <location>
        <begin position="615"/>
        <end position="634"/>
    </location>
</feature>
<dbReference type="EMBL" id="HG735656">
    <property type="protein sequence ID" value="CDJ36253.1"/>
    <property type="molecule type" value="Genomic_DNA"/>
</dbReference>
<proteinExistence type="predicted"/>
<gene>
    <name evidence="2" type="ORF">EMH_0071630</name>
</gene>
<reference evidence="2" key="1">
    <citation type="submission" date="2013-10" db="EMBL/GenBank/DDBJ databases">
        <title>Genomic analysis of the causative agents of coccidiosis in chickens.</title>
        <authorList>
            <person name="Reid A.J."/>
            <person name="Blake D."/>
            <person name="Billington K."/>
            <person name="Browne H."/>
            <person name="Dunn M."/>
            <person name="Hung S."/>
            <person name="Kawahara F."/>
            <person name="Miranda-Saavedra D."/>
            <person name="Mourier T."/>
            <person name="Nagra H."/>
            <person name="Otto T.D."/>
            <person name="Rawlings N."/>
            <person name="Sanchez A."/>
            <person name="Sanders M."/>
            <person name="Subramaniam C."/>
            <person name="Tay Y."/>
            <person name="Dear P."/>
            <person name="Doerig C."/>
            <person name="Gruber A."/>
            <person name="Parkinson J."/>
            <person name="Shirley M."/>
            <person name="Wan K.L."/>
            <person name="Berriman M."/>
            <person name="Tomley F."/>
            <person name="Pain A."/>
        </authorList>
    </citation>
    <scope>NUCLEOTIDE SEQUENCE [LARGE SCALE GENOMIC DNA]</scope>
    <source>
        <strain evidence="2">Houghton</strain>
    </source>
</reference>
<feature type="region of interest" description="Disordered" evidence="1">
    <location>
        <begin position="220"/>
        <end position="329"/>
    </location>
</feature>
<feature type="region of interest" description="Disordered" evidence="1">
    <location>
        <begin position="571"/>
        <end position="607"/>
    </location>
</feature>
<dbReference type="Proteomes" id="UP000030744">
    <property type="component" value="Unassembled WGS sequence"/>
</dbReference>
<dbReference type="VEuPathDB" id="ToxoDB:EMH_0071630"/>
<keyword evidence="3" id="KW-1185">Reference proteome</keyword>
<feature type="compositionally biased region" description="Low complexity" evidence="1">
    <location>
        <begin position="276"/>
        <end position="293"/>
    </location>
</feature>
<feature type="compositionally biased region" description="Polar residues" evidence="1">
    <location>
        <begin position="158"/>
        <end position="169"/>
    </location>
</feature>
<evidence type="ECO:0000313" key="2">
    <source>
        <dbReference type="EMBL" id="CDJ36253.1"/>
    </source>
</evidence>
<feature type="region of interest" description="Disordered" evidence="1">
    <location>
        <begin position="417"/>
        <end position="436"/>
    </location>
</feature>
<feature type="compositionally biased region" description="Low complexity" evidence="1">
    <location>
        <begin position="619"/>
        <end position="634"/>
    </location>
</feature>
<evidence type="ECO:0000256" key="1">
    <source>
        <dbReference type="SAM" id="MobiDB-lite"/>
    </source>
</evidence>
<dbReference type="GeneID" id="60404251"/>
<feature type="region of interest" description="Disordered" evidence="1">
    <location>
        <begin position="33"/>
        <end position="59"/>
    </location>
</feature>
<feature type="region of interest" description="Disordered" evidence="1">
    <location>
        <begin position="497"/>
        <end position="523"/>
    </location>
</feature>